<dbReference type="InParanoid" id="A0A1U7RPL8"/>
<reference evidence="2" key="1">
    <citation type="submission" date="2025-08" db="UniProtKB">
        <authorList>
            <consortium name="RefSeq"/>
        </authorList>
    </citation>
    <scope>IDENTIFICATION</scope>
</reference>
<dbReference type="STRING" id="38654.A0A1U7RPL8"/>
<dbReference type="OrthoDB" id="9031638at2759"/>
<name>A0A1U7RPL8_ALLSI</name>
<dbReference type="Proteomes" id="UP000189705">
    <property type="component" value="Unplaced"/>
</dbReference>
<organism evidence="1 2">
    <name type="scientific">Alligator sinensis</name>
    <name type="common">Chinese alligator</name>
    <dbReference type="NCBI Taxonomy" id="38654"/>
    <lineage>
        <taxon>Eukaryota</taxon>
        <taxon>Metazoa</taxon>
        <taxon>Chordata</taxon>
        <taxon>Craniata</taxon>
        <taxon>Vertebrata</taxon>
        <taxon>Euteleostomi</taxon>
        <taxon>Archelosauria</taxon>
        <taxon>Archosauria</taxon>
        <taxon>Crocodylia</taxon>
        <taxon>Alligatoridae</taxon>
        <taxon>Alligatorinae</taxon>
        <taxon>Alligator</taxon>
    </lineage>
</organism>
<dbReference type="KEGG" id="asn:102379505"/>
<evidence type="ECO:0000313" key="2">
    <source>
        <dbReference type="RefSeq" id="XP_006018079.1"/>
    </source>
</evidence>
<accession>A0A1U7RPL8</accession>
<sequence length="240" mass="27575">MPDQKWYRHNCIKEPFCVLSTSGGLKTRRRNVLFRNKFLDTYSGYPEDMTTRSDYSLNFSNNRNRRRIQFLQAFKTPEAVAWADISLSEDQEFPHTSSNSVLTATETQDDIYMEPINDSKIPMEKNSKEKMAFPTRLTRPFELSRKSGVIMEAMSHTPDYSLFMDIDPSKSGGFLDSLGTAALQPLLLDHDGSMQEESIIQSKQLSGWREHGWYLLPQSTRSFFCGKRSTTQLLLGIPSF</sequence>
<gene>
    <name evidence="2" type="primary">LOC102379505</name>
</gene>
<dbReference type="GeneID" id="102379505"/>
<dbReference type="eggNOG" id="ENOG502TDDU">
    <property type="taxonomic scope" value="Eukaryota"/>
</dbReference>
<keyword evidence="1" id="KW-1185">Reference proteome</keyword>
<dbReference type="AlphaFoldDB" id="A0A1U7RPL8"/>
<proteinExistence type="predicted"/>
<dbReference type="RefSeq" id="XP_006018079.1">
    <property type="nucleotide sequence ID" value="XM_006018017.1"/>
</dbReference>
<protein>
    <submittedName>
        <fullName evidence="2">Uncharacterized protein LOC102379505 isoform X1</fullName>
    </submittedName>
</protein>
<evidence type="ECO:0000313" key="1">
    <source>
        <dbReference type="Proteomes" id="UP000189705"/>
    </source>
</evidence>